<feature type="compositionally biased region" description="Polar residues" evidence="1">
    <location>
        <begin position="59"/>
        <end position="70"/>
    </location>
</feature>
<dbReference type="SUPFAM" id="SSF52954">
    <property type="entry name" value="Class II aaRS ABD-related"/>
    <property type="match status" value="1"/>
</dbReference>
<keyword evidence="2" id="KW-0675">Receptor</keyword>
<dbReference type="PANTHER" id="PTHR23295:SF6">
    <property type="entry name" value="NEOSIN, ISOFORM A"/>
    <property type="match status" value="1"/>
</dbReference>
<dbReference type="PANTHER" id="PTHR23295">
    <property type="entry name" value="NUCLEAR RECEPTOR COACTIVATOR 5-RELATED"/>
    <property type="match status" value="1"/>
</dbReference>
<dbReference type="Gene3D" id="3.40.50.800">
    <property type="entry name" value="Anticodon-binding domain"/>
    <property type="match status" value="1"/>
</dbReference>
<keyword evidence="3" id="KW-1185">Reference proteome</keyword>
<dbReference type="OMA" id="ARNINFY"/>
<gene>
    <name evidence="2" type="ORF">Ocin01_16607</name>
</gene>
<dbReference type="AlphaFoldDB" id="A0A1D2MAQ7"/>
<reference evidence="2 3" key="1">
    <citation type="journal article" date="2016" name="Genome Biol. Evol.">
        <title>Gene Family Evolution Reflects Adaptation to Soil Environmental Stressors in the Genome of the Collembolan Orchesella cincta.</title>
        <authorList>
            <person name="Faddeeva-Vakhrusheva A."/>
            <person name="Derks M.F."/>
            <person name="Anvar S.Y."/>
            <person name="Agamennone V."/>
            <person name="Suring W."/>
            <person name="Smit S."/>
            <person name="van Straalen N.M."/>
            <person name="Roelofs D."/>
        </authorList>
    </citation>
    <scope>NUCLEOTIDE SEQUENCE [LARGE SCALE GENOMIC DNA]</scope>
    <source>
        <tissue evidence="2">Mixed pool</tissue>
    </source>
</reference>
<organism evidence="2 3">
    <name type="scientific">Orchesella cincta</name>
    <name type="common">Springtail</name>
    <name type="synonym">Podura cincta</name>
    <dbReference type="NCBI Taxonomy" id="48709"/>
    <lineage>
        <taxon>Eukaryota</taxon>
        <taxon>Metazoa</taxon>
        <taxon>Ecdysozoa</taxon>
        <taxon>Arthropoda</taxon>
        <taxon>Hexapoda</taxon>
        <taxon>Collembola</taxon>
        <taxon>Entomobryomorpha</taxon>
        <taxon>Entomobryoidea</taxon>
        <taxon>Orchesellidae</taxon>
        <taxon>Orchesellinae</taxon>
        <taxon>Orchesella</taxon>
    </lineage>
</organism>
<dbReference type="EMBL" id="LJIJ01002182">
    <property type="protein sequence ID" value="ODM90076.1"/>
    <property type="molecule type" value="Genomic_DNA"/>
</dbReference>
<dbReference type="InterPro" id="IPR036621">
    <property type="entry name" value="Anticodon-bd_dom_sf"/>
</dbReference>
<protein>
    <submittedName>
        <fullName evidence="2">Nuclear receptor coactivator 5</fullName>
    </submittedName>
</protein>
<dbReference type="STRING" id="48709.A0A1D2MAQ7"/>
<dbReference type="Proteomes" id="UP000094527">
    <property type="component" value="Unassembled WGS sequence"/>
</dbReference>
<feature type="compositionally biased region" description="Polar residues" evidence="1">
    <location>
        <begin position="234"/>
        <end position="244"/>
    </location>
</feature>
<evidence type="ECO:0000313" key="3">
    <source>
        <dbReference type="Proteomes" id="UP000094527"/>
    </source>
</evidence>
<comment type="caution">
    <text evidence="2">The sequence shown here is derived from an EMBL/GenBank/DDBJ whole genome shotgun (WGS) entry which is preliminary data.</text>
</comment>
<dbReference type="InterPro" id="IPR052600">
    <property type="entry name" value="Nuc_rcpt_coact/corep"/>
</dbReference>
<accession>A0A1D2MAQ7</accession>
<proteinExistence type="predicted"/>
<feature type="region of interest" description="Disordered" evidence="1">
    <location>
        <begin position="1"/>
        <end position="78"/>
    </location>
</feature>
<sequence>MPPGPGYMPDYEPSPMMQRGTPYGESGGFGRGYSGNSPHTPPRPARGPGNIQPHMVGQGSASGIESGSNSDDPRSAAAGEKSLYANDCEIIVFQKAQQQYGEMVEKQLKDVGLTVDIMFPKADVNVTEFLSPLAKKGLIFAILIQPENEMARNINFYQFRGTPKSQLNKNVPLQMAIGLIKKKYVELQEKEVGRVPETMKALLSRVINEEFLSNIEYSTIAKFINERRNRQNSFLNRTSNANQEPKTETDSLLESEEGKTMQQRIIAFIKENNRPEDGSSKNP</sequence>
<evidence type="ECO:0000256" key="1">
    <source>
        <dbReference type="SAM" id="MobiDB-lite"/>
    </source>
</evidence>
<evidence type="ECO:0000313" key="2">
    <source>
        <dbReference type="EMBL" id="ODM90076.1"/>
    </source>
</evidence>
<dbReference type="OrthoDB" id="10044938at2759"/>
<name>A0A1D2MAQ7_ORCCI</name>
<feature type="region of interest" description="Disordered" evidence="1">
    <location>
        <begin position="234"/>
        <end position="258"/>
    </location>
</feature>